<feature type="compositionally biased region" description="Pro residues" evidence="1">
    <location>
        <begin position="34"/>
        <end position="45"/>
    </location>
</feature>
<sequence>MFQRVTQILRRYNFHTHAHVSSAQIVKFLRDPAHPSPPRPSPPSHPQTEEERRRTSPSVTKPKSRVHPRTERQGMETAVCQQTTKRRPADFPTPSTQPTERRLPVTLEHPLCCGRPNSRQGRRSFRWAPVQNQLLLVGDDGWCRQAPSVPLCRQIAWSYLPLRQPVGADMPTANRDHPSARVRPAPSTCACVETRFEPPNEVRSPRSIPARGEQGDEVDDNAAGAGTDEAPGACQPRRFYRPTKVLAQRLVELLLRRSLDALRPGNGGQPVYRRAAGWVMSSAYPSECGPLFMIKHDCAWVSAGSIDPYPHKSSFRKAIDDLLLAGCSRTMVVDQSACSGVW</sequence>
<name>A0A9P4M277_9PEZI</name>
<evidence type="ECO:0000256" key="1">
    <source>
        <dbReference type="SAM" id="MobiDB-lite"/>
    </source>
</evidence>
<feature type="region of interest" description="Disordered" evidence="1">
    <location>
        <begin position="196"/>
        <end position="235"/>
    </location>
</feature>
<evidence type="ECO:0000313" key="2">
    <source>
        <dbReference type="EMBL" id="KAF2094240.1"/>
    </source>
</evidence>
<protein>
    <submittedName>
        <fullName evidence="2">Uncharacterized protein</fullName>
    </submittedName>
</protein>
<dbReference type="AlphaFoldDB" id="A0A9P4M277"/>
<dbReference type="EMBL" id="ML978135">
    <property type="protein sequence ID" value="KAF2094240.1"/>
    <property type="molecule type" value="Genomic_DNA"/>
</dbReference>
<reference evidence="2" key="1">
    <citation type="journal article" date="2020" name="Stud. Mycol.">
        <title>101 Dothideomycetes genomes: a test case for predicting lifestyles and emergence of pathogens.</title>
        <authorList>
            <person name="Haridas S."/>
            <person name="Albert R."/>
            <person name="Binder M."/>
            <person name="Bloem J."/>
            <person name="Labutti K."/>
            <person name="Salamov A."/>
            <person name="Andreopoulos B."/>
            <person name="Baker S."/>
            <person name="Barry K."/>
            <person name="Bills G."/>
            <person name="Bluhm B."/>
            <person name="Cannon C."/>
            <person name="Castanera R."/>
            <person name="Culley D."/>
            <person name="Daum C."/>
            <person name="Ezra D."/>
            <person name="Gonzalez J."/>
            <person name="Henrissat B."/>
            <person name="Kuo A."/>
            <person name="Liang C."/>
            <person name="Lipzen A."/>
            <person name="Lutzoni F."/>
            <person name="Magnuson J."/>
            <person name="Mondo S."/>
            <person name="Nolan M."/>
            <person name="Ohm R."/>
            <person name="Pangilinan J."/>
            <person name="Park H.-J."/>
            <person name="Ramirez L."/>
            <person name="Alfaro M."/>
            <person name="Sun H."/>
            <person name="Tritt A."/>
            <person name="Yoshinaga Y."/>
            <person name="Zwiers L.-H."/>
            <person name="Turgeon B."/>
            <person name="Goodwin S."/>
            <person name="Spatafora J."/>
            <person name="Crous P."/>
            <person name="Grigoriev I."/>
        </authorList>
    </citation>
    <scope>NUCLEOTIDE SEQUENCE</scope>
    <source>
        <strain evidence="2">CBS 133067</strain>
    </source>
</reference>
<organism evidence="2 3">
    <name type="scientific">Rhizodiscina lignyota</name>
    <dbReference type="NCBI Taxonomy" id="1504668"/>
    <lineage>
        <taxon>Eukaryota</taxon>
        <taxon>Fungi</taxon>
        <taxon>Dikarya</taxon>
        <taxon>Ascomycota</taxon>
        <taxon>Pezizomycotina</taxon>
        <taxon>Dothideomycetes</taxon>
        <taxon>Pleosporomycetidae</taxon>
        <taxon>Aulographales</taxon>
        <taxon>Rhizodiscinaceae</taxon>
        <taxon>Rhizodiscina</taxon>
    </lineage>
</organism>
<feature type="region of interest" description="Disordered" evidence="1">
    <location>
        <begin position="30"/>
        <end position="100"/>
    </location>
</feature>
<evidence type="ECO:0000313" key="3">
    <source>
        <dbReference type="Proteomes" id="UP000799772"/>
    </source>
</evidence>
<gene>
    <name evidence="2" type="ORF">NA57DRAFT_60872</name>
</gene>
<accession>A0A9P4M277</accession>
<proteinExistence type="predicted"/>
<keyword evidence="3" id="KW-1185">Reference proteome</keyword>
<dbReference type="Proteomes" id="UP000799772">
    <property type="component" value="Unassembled WGS sequence"/>
</dbReference>
<comment type="caution">
    <text evidence="2">The sequence shown here is derived from an EMBL/GenBank/DDBJ whole genome shotgun (WGS) entry which is preliminary data.</text>
</comment>